<comment type="caution">
    <text evidence="2">The sequence shown here is derived from an EMBL/GenBank/DDBJ whole genome shotgun (WGS) entry which is preliminary data.</text>
</comment>
<keyword evidence="1" id="KW-0472">Membrane</keyword>
<proteinExistence type="predicted"/>
<sequence>MNKERDIWESVKNDNVYSVPEGYFDNLGSEVMSAIFLESGKRNAQQGTYTIPDHYFQDLPTAILAQLKANPGNISSPVETAEDHALIDNALLARVGNGHTYSVPQGYFEELPALLLTKASGKERPKVISLRSVTRRWMPYATAAALSGFMVLGAFIFSGDNAQQSSSQYYGNFNSIDVKKGVSDLSESEIAGYLNTHPAVYDLRNSTTRPVEADIQRSIKHISEEEITDYLQDNWEPGESPLKGI</sequence>
<keyword evidence="3" id="KW-1185">Reference proteome</keyword>
<keyword evidence="1" id="KW-1133">Transmembrane helix</keyword>
<dbReference type="Proteomes" id="UP000290545">
    <property type="component" value="Unassembled WGS sequence"/>
</dbReference>
<dbReference type="EMBL" id="SDHZ01000002">
    <property type="protein sequence ID" value="RXK83501.1"/>
    <property type="molecule type" value="Genomic_DNA"/>
</dbReference>
<gene>
    <name evidence="2" type="ORF">ESB13_15525</name>
</gene>
<evidence type="ECO:0000313" key="3">
    <source>
        <dbReference type="Proteomes" id="UP000290545"/>
    </source>
</evidence>
<reference evidence="2 3" key="1">
    <citation type="submission" date="2019-01" db="EMBL/GenBank/DDBJ databases">
        <title>Filimonas sp. strain TTM-71.</title>
        <authorList>
            <person name="Chen W.-M."/>
        </authorList>
    </citation>
    <scope>NUCLEOTIDE SEQUENCE [LARGE SCALE GENOMIC DNA]</scope>
    <source>
        <strain evidence="2 3">TTM-71</strain>
    </source>
</reference>
<accession>A0A4Q1D6Z9</accession>
<evidence type="ECO:0000256" key="1">
    <source>
        <dbReference type="SAM" id="Phobius"/>
    </source>
</evidence>
<protein>
    <submittedName>
        <fullName evidence="2">Uncharacterized protein</fullName>
    </submittedName>
</protein>
<keyword evidence="1" id="KW-0812">Transmembrane</keyword>
<feature type="transmembrane region" description="Helical" evidence="1">
    <location>
        <begin position="137"/>
        <end position="157"/>
    </location>
</feature>
<evidence type="ECO:0000313" key="2">
    <source>
        <dbReference type="EMBL" id="RXK83501.1"/>
    </source>
</evidence>
<name>A0A4Q1D6Z9_9BACT</name>
<organism evidence="2 3">
    <name type="scientific">Filimonas effusa</name>
    <dbReference type="NCBI Taxonomy" id="2508721"/>
    <lineage>
        <taxon>Bacteria</taxon>
        <taxon>Pseudomonadati</taxon>
        <taxon>Bacteroidota</taxon>
        <taxon>Chitinophagia</taxon>
        <taxon>Chitinophagales</taxon>
        <taxon>Chitinophagaceae</taxon>
        <taxon>Filimonas</taxon>
    </lineage>
</organism>
<dbReference type="AlphaFoldDB" id="A0A4Q1D6Z9"/>